<feature type="domain" description="UmuC" evidence="8">
    <location>
        <begin position="1"/>
        <end position="154"/>
    </location>
</feature>
<evidence type="ECO:0000313" key="10">
    <source>
        <dbReference type="Proteomes" id="UP000037460"/>
    </source>
</evidence>
<evidence type="ECO:0000256" key="2">
    <source>
        <dbReference type="ARBA" id="ARBA00022679"/>
    </source>
</evidence>
<dbReference type="GO" id="GO:0006281">
    <property type="term" value="P:DNA repair"/>
    <property type="evidence" value="ECO:0007669"/>
    <property type="project" value="UniProtKB-KW"/>
</dbReference>
<dbReference type="GO" id="GO:0046872">
    <property type="term" value="F:metal ion binding"/>
    <property type="evidence" value="ECO:0007669"/>
    <property type="project" value="UniProtKB-KW"/>
</dbReference>
<dbReference type="GO" id="GO:0005634">
    <property type="term" value="C:nucleus"/>
    <property type="evidence" value="ECO:0007669"/>
    <property type="project" value="UniProtKB-SubCell"/>
</dbReference>
<keyword evidence="2" id="KW-0808">Transferase</keyword>
<dbReference type="GO" id="GO:0009314">
    <property type="term" value="P:response to radiation"/>
    <property type="evidence" value="ECO:0007669"/>
    <property type="project" value="TreeGrafter"/>
</dbReference>
<dbReference type="InterPro" id="IPR001126">
    <property type="entry name" value="UmuC"/>
</dbReference>
<feature type="region of interest" description="Disordered" evidence="7">
    <location>
        <begin position="240"/>
        <end position="262"/>
    </location>
</feature>
<dbReference type="Gene3D" id="3.30.70.270">
    <property type="match status" value="1"/>
</dbReference>
<evidence type="ECO:0000256" key="3">
    <source>
        <dbReference type="ARBA" id="ARBA00022723"/>
    </source>
</evidence>
<evidence type="ECO:0000256" key="4">
    <source>
        <dbReference type="ARBA" id="ARBA00022763"/>
    </source>
</evidence>
<dbReference type="Proteomes" id="UP000037460">
    <property type="component" value="Unassembled WGS sequence"/>
</dbReference>
<dbReference type="GO" id="GO:0035861">
    <property type="term" value="C:site of double-strand break"/>
    <property type="evidence" value="ECO:0007669"/>
    <property type="project" value="TreeGrafter"/>
</dbReference>
<keyword evidence="10" id="KW-1185">Reference proteome</keyword>
<dbReference type="AlphaFoldDB" id="A0A0M0JW49"/>
<keyword evidence="4" id="KW-0227">DNA damage</keyword>
<keyword evidence="6" id="KW-0539">Nucleus</keyword>
<protein>
    <submittedName>
        <fullName evidence="9">DNA polymerase iv</fullName>
    </submittedName>
</protein>
<dbReference type="SUPFAM" id="SSF56672">
    <property type="entry name" value="DNA/RNA polymerases"/>
    <property type="match status" value="1"/>
</dbReference>
<dbReference type="InterPro" id="IPR052230">
    <property type="entry name" value="DNA_polymerase_eta"/>
</dbReference>
<comment type="caution">
    <text evidence="9">The sequence shown here is derived from an EMBL/GenBank/DDBJ whole genome shotgun (WGS) entry which is preliminary data.</text>
</comment>
<evidence type="ECO:0000313" key="9">
    <source>
        <dbReference type="EMBL" id="KOO30906.1"/>
    </source>
</evidence>
<dbReference type="Pfam" id="PF00817">
    <property type="entry name" value="IMS"/>
    <property type="match status" value="1"/>
</dbReference>
<dbReference type="PROSITE" id="PS50173">
    <property type="entry name" value="UMUC"/>
    <property type="match status" value="1"/>
</dbReference>
<evidence type="ECO:0000259" key="8">
    <source>
        <dbReference type="PROSITE" id="PS50173"/>
    </source>
</evidence>
<evidence type="ECO:0000256" key="5">
    <source>
        <dbReference type="ARBA" id="ARBA00023204"/>
    </source>
</evidence>
<dbReference type="PANTHER" id="PTHR45873:SF1">
    <property type="entry name" value="DNA POLYMERASE ETA"/>
    <property type="match status" value="1"/>
</dbReference>
<evidence type="ECO:0000256" key="6">
    <source>
        <dbReference type="ARBA" id="ARBA00023242"/>
    </source>
</evidence>
<reference evidence="10" key="1">
    <citation type="journal article" date="2015" name="PLoS Genet.">
        <title>Genome Sequence and Transcriptome Analyses of Chrysochromulina tobin: Metabolic Tools for Enhanced Algal Fitness in the Prominent Order Prymnesiales (Haptophyceae).</title>
        <authorList>
            <person name="Hovde B.T."/>
            <person name="Deodato C.R."/>
            <person name="Hunsperger H.M."/>
            <person name="Ryken S.A."/>
            <person name="Yost W."/>
            <person name="Jha R.K."/>
            <person name="Patterson J."/>
            <person name="Monnat R.J. Jr."/>
            <person name="Barlow S.B."/>
            <person name="Starkenburg S.R."/>
            <person name="Cattolico R.A."/>
        </authorList>
    </citation>
    <scope>NUCLEOTIDE SEQUENCE</scope>
    <source>
        <strain evidence="10">CCMP291</strain>
    </source>
</reference>
<dbReference type="InterPro" id="IPR043128">
    <property type="entry name" value="Rev_trsase/Diguanyl_cyclase"/>
</dbReference>
<keyword evidence="5" id="KW-0234">DNA repair</keyword>
<dbReference type="GO" id="GO:0005657">
    <property type="term" value="C:replication fork"/>
    <property type="evidence" value="ECO:0007669"/>
    <property type="project" value="TreeGrafter"/>
</dbReference>
<dbReference type="OrthoDB" id="5723at2759"/>
<dbReference type="GO" id="GO:0003887">
    <property type="term" value="F:DNA-directed DNA polymerase activity"/>
    <property type="evidence" value="ECO:0007669"/>
    <property type="project" value="TreeGrafter"/>
</dbReference>
<proteinExistence type="predicted"/>
<gene>
    <name evidence="9" type="ORF">Ctob_012282</name>
</gene>
<dbReference type="InterPro" id="IPR043502">
    <property type="entry name" value="DNA/RNA_pol_sf"/>
</dbReference>
<accession>A0A0M0JW49</accession>
<organism evidence="9 10">
    <name type="scientific">Chrysochromulina tobinii</name>
    <dbReference type="NCBI Taxonomy" id="1460289"/>
    <lineage>
        <taxon>Eukaryota</taxon>
        <taxon>Haptista</taxon>
        <taxon>Haptophyta</taxon>
        <taxon>Prymnesiophyceae</taxon>
        <taxon>Prymnesiales</taxon>
        <taxon>Chrysochromulinaceae</taxon>
        <taxon>Chrysochromulina</taxon>
    </lineage>
</organism>
<sequence>MNSMGLAECRRRCPGLIIKPMRVDRYREAGQAVLSVLETFGAPVEKTSYDDFYIEATSLVQADSDASKLAEGKSHVLGTTLPIDLRRGYELAERMRVALRASVGLSASVGIGRSKLVARMLSPQAKPDGALVVREDDVPRLMASCRVQSFPGLQAKRGHAMCAALTTALEAAAPDASSAPSWAVSRAPSWAVSRAPSWAPGQVTLGQALALPEAALRRALSGADVSLLRQLARGEDAHHNAAVTPRGLPKVLASSPSRADCA</sequence>
<keyword evidence="3" id="KW-0479">Metal-binding</keyword>
<evidence type="ECO:0000256" key="7">
    <source>
        <dbReference type="SAM" id="MobiDB-lite"/>
    </source>
</evidence>
<dbReference type="PANTHER" id="PTHR45873">
    <property type="entry name" value="DNA POLYMERASE ETA"/>
    <property type="match status" value="1"/>
</dbReference>
<dbReference type="EMBL" id="JWZX01002131">
    <property type="protein sequence ID" value="KOO30906.1"/>
    <property type="molecule type" value="Genomic_DNA"/>
</dbReference>
<name>A0A0M0JW49_9EUKA</name>
<dbReference type="GO" id="GO:0042276">
    <property type="term" value="P:error-prone translesion synthesis"/>
    <property type="evidence" value="ECO:0007669"/>
    <property type="project" value="TreeGrafter"/>
</dbReference>
<comment type="subcellular location">
    <subcellularLocation>
        <location evidence="1">Nucleus</location>
    </subcellularLocation>
</comment>
<evidence type="ECO:0000256" key="1">
    <source>
        <dbReference type="ARBA" id="ARBA00004123"/>
    </source>
</evidence>